<dbReference type="InterPro" id="IPR051807">
    <property type="entry name" value="Sec-metab_biosynth-assoc"/>
</dbReference>
<protein>
    <recommendedName>
        <fullName evidence="2">YCII-related domain-containing protein</fullName>
    </recommendedName>
</protein>
<evidence type="ECO:0000313" key="4">
    <source>
        <dbReference type="Proteomes" id="UP000664859"/>
    </source>
</evidence>
<evidence type="ECO:0000256" key="1">
    <source>
        <dbReference type="SAM" id="MobiDB-lite"/>
    </source>
</evidence>
<dbReference type="Proteomes" id="UP000664859">
    <property type="component" value="Unassembled WGS sequence"/>
</dbReference>
<gene>
    <name evidence="3" type="ORF">JKP88DRAFT_275167</name>
</gene>
<feature type="compositionally biased region" description="Acidic residues" evidence="1">
    <location>
        <begin position="10"/>
        <end position="40"/>
    </location>
</feature>
<sequence>MARKRRKKDEDEDPDDLLSEDFEDAPIVEDEDEDAEEEVEEEEVLEIDNMLAMGGATSEYVNFKPAGGVKPAVAYDAPAWLAALTDVYLAVCLDRDDADAFARARCPNMIAHVAWARRSTRVEGARARVLFSRALLAPDMQRTIGNLVGIAAASRADAEALWASEPYTAAGLFAGGGGGAAQLLYAWPRNDHTELNYDLRAYPYAIVAMDANGALPTRRATRPAHLAYLTSLGCVVGAAPLLPLGARGGGGAAGDPVGSVVFVNAESAEAARAIADADPYAAAGVFESVRVYALCDIDVEGTSQARPQTVDPVRDILEREGLTTKDDYPEAYEDAPDLIDV</sequence>
<dbReference type="PANTHER" id="PTHR33606:SF3">
    <property type="entry name" value="PROTEIN YCII"/>
    <property type="match status" value="1"/>
</dbReference>
<name>A0A835ZAP4_9STRA</name>
<reference evidence="3" key="1">
    <citation type="submission" date="2021-02" db="EMBL/GenBank/DDBJ databases">
        <title>First Annotated Genome of the Yellow-green Alga Tribonema minus.</title>
        <authorList>
            <person name="Mahan K.M."/>
        </authorList>
    </citation>
    <scope>NUCLEOTIDE SEQUENCE</scope>
    <source>
        <strain evidence="3">UTEX B ZZ1240</strain>
    </source>
</reference>
<feature type="region of interest" description="Disordered" evidence="1">
    <location>
        <begin position="321"/>
        <end position="341"/>
    </location>
</feature>
<dbReference type="Gene3D" id="3.30.70.1060">
    <property type="entry name" value="Dimeric alpha+beta barrel"/>
    <property type="match status" value="2"/>
</dbReference>
<feature type="domain" description="YCII-related" evidence="2">
    <location>
        <begin position="204"/>
        <end position="292"/>
    </location>
</feature>
<dbReference type="SUPFAM" id="SSF54909">
    <property type="entry name" value="Dimeric alpha+beta barrel"/>
    <property type="match status" value="1"/>
</dbReference>
<evidence type="ECO:0000313" key="3">
    <source>
        <dbReference type="EMBL" id="KAG5190296.1"/>
    </source>
</evidence>
<dbReference type="InterPro" id="IPR005545">
    <property type="entry name" value="YCII"/>
</dbReference>
<comment type="caution">
    <text evidence="3">The sequence shown here is derived from an EMBL/GenBank/DDBJ whole genome shotgun (WGS) entry which is preliminary data.</text>
</comment>
<dbReference type="EMBL" id="JAFCMP010000035">
    <property type="protein sequence ID" value="KAG5190296.1"/>
    <property type="molecule type" value="Genomic_DNA"/>
</dbReference>
<dbReference type="PANTHER" id="PTHR33606">
    <property type="entry name" value="PROTEIN YCII"/>
    <property type="match status" value="1"/>
</dbReference>
<dbReference type="AlphaFoldDB" id="A0A835ZAP4"/>
<keyword evidence="4" id="KW-1185">Reference proteome</keyword>
<dbReference type="OrthoDB" id="199376at2759"/>
<dbReference type="Pfam" id="PF03795">
    <property type="entry name" value="YCII"/>
    <property type="match status" value="1"/>
</dbReference>
<feature type="region of interest" description="Disordered" evidence="1">
    <location>
        <begin position="1"/>
        <end position="40"/>
    </location>
</feature>
<accession>A0A835ZAP4</accession>
<dbReference type="InterPro" id="IPR011008">
    <property type="entry name" value="Dimeric_a/b-barrel"/>
</dbReference>
<feature type="compositionally biased region" description="Acidic residues" evidence="1">
    <location>
        <begin position="329"/>
        <end position="341"/>
    </location>
</feature>
<proteinExistence type="predicted"/>
<organism evidence="3 4">
    <name type="scientific">Tribonema minus</name>
    <dbReference type="NCBI Taxonomy" id="303371"/>
    <lineage>
        <taxon>Eukaryota</taxon>
        <taxon>Sar</taxon>
        <taxon>Stramenopiles</taxon>
        <taxon>Ochrophyta</taxon>
        <taxon>PX clade</taxon>
        <taxon>Xanthophyceae</taxon>
        <taxon>Tribonematales</taxon>
        <taxon>Tribonemataceae</taxon>
        <taxon>Tribonema</taxon>
    </lineage>
</organism>
<evidence type="ECO:0000259" key="2">
    <source>
        <dbReference type="Pfam" id="PF03795"/>
    </source>
</evidence>